<dbReference type="SUPFAM" id="SSF56747">
    <property type="entry name" value="Prim-pol domain"/>
    <property type="match status" value="1"/>
</dbReference>
<gene>
    <name evidence="2" type="ORF">UFOVP756_33</name>
</gene>
<accession>A0A6J7X5W9</accession>
<protein>
    <recommendedName>
        <fullName evidence="1">DNA primase/polymerase bifunctional N-terminal domain-containing protein</fullName>
    </recommendedName>
</protein>
<proteinExistence type="predicted"/>
<dbReference type="Pfam" id="PF09250">
    <property type="entry name" value="Prim-Pol"/>
    <property type="match status" value="1"/>
</dbReference>
<organism evidence="2">
    <name type="scientific">uncultured Caudovirales phage</name>
    <dbReference type="NCBI Taxonomy" id="2100421"/>
    <lineage>
        <taxon>Viruses</taxon>
        <taxon>Duplodnaviria</taxon>
        <taxon>Heunggongvirae</taxon>
        <taxon>Uroviricota</taxon>
        <taxon>Caudoviricetes</taxon>
        <taxon>Peduoviridae</taxon>
        <taxon>Maltschvirus</taxon>
        <taxon>Maltschvirus maltsch</taxon>
    </lineage>
</organism>
<reference evidence="2" key="1">
    <citation type="submission" date="2020-05" db="EMBL/GenBank/DDBJ databases">
        <authorList>
            <person name="Chiriac C."/>
            <person name="Salcher M."/>
            <person name="Ghai R."/>
            <person name="Kavagutti S V."/>
        </authorList>
    </citation>
    <scope>NUCLEOTIDE SEQUENCE</scope>
</reference>
<sequence>MFDDGFSLITVSKEKIPNIKWKEYQTSAMKKDTFENFYQLPTTDGIGVVTGYSDLEVIDIDLKVLATVKERDDFWNEFISMLSDNIADFNQKFVIVKTRNSGYHILYKSKLCQGNLKIAKLEGHQEAIIESRGKGGYVWIYDQFVQGRGYFDIDYISDTDRDCLWTICKMYNHIEKPTEIVPKKVQVENYEADIKIWDDYNAKTSIFDLIGSEFTIVRKLSNKTVIKRVGAKSPHSGYVFDNSKCMYLFSTGTQYPHEKLLTPFHVYTIQKHSGDFSSASKELYRQGFGSRMKPKKQTENHNPIAVEKINTVDFPIDIYPTFIQRYLLEVSDTLNANIDFLGGGFLWVCSLCVGNTIKIEVKKGWIESGILWIVLVGKAGVGKTHTIKAVTDPLETLSGYEVRKYAQQMEKYEKYMELSKKEKDLSEEIKKPKKTKFIADDITIEALTELHDSNPNGIGILRDELVGWIKDMNKYREGSDLQKYLSCWSNGILSSDRKTSGSSYVEKAFIPIIGGVQPTILQGVYTEENKDNGFIDRILLCYPEIKVEKYNTKNISEKLLNEYSEFVCYFFDTIRKNVTKYNDYGGIVPQLTYFQDDADIEWQRIFNKITDLQNSDDENEYIKSVLPKLKTYVVRFSLLLEVLHCYADGVELKGVSKKSVLSAERLFEYFLLMAKKNKFTSMEHNEIVETIKYSGKRTSFEKFKVLYEANPNLNRSKIAEQLNVSRVAINKWIKEIQNSAN</sequence>
<feature type="domain" description="DNA primase/polymerase bifunctional N-terminal" evidence="1">
    <location>
        <begin position="4"/>
        <end position="141"/>
    </location>
</feature>
<evidence type="ECO:0000259" key="1">
    <source>
        <dbReference type="Pfam" id="PF09250"/>
    </source>
</evidence>
<name>A0A6J7X5W9_9CAUD</name>
<dbReference type="InterPro" id="IPR025048">
    <property type="entry name" value="DUF3987"/>
</dbReference>
<dbReference type="EMBL" id="LR798354">
    <property type="protein sequence ID" value="CAB5226025.1"/>
    <property type="molecule type" value="Genomic_DNA"/>
</dbReference>
<evidence type="ECO:0000313" key="2">
    <source>
        <dbReference type="EMBL" id="CAB5226025.1"/>
    </source>
</evidence>
<dbReference type="Pfam" id="PF13148">
    <property type="entry name" value="DUF3987"/>
    <property type="match status" value="1"/>
</dbReference>
<dbReference type="InterPro" id="IPR015330">
    <property type="entry name" value="DNA_primase/pol_bifunc_N"/>
</dbReference>